<keyword evidence="2" id="KW-1185">Reference proteome</keyword>
<proteinExistence type="predicted"/>
<organism evidence="1 2">
    <name type="scientific">Fluctibacter halophilus</name>
    <dbReference type="NCBI Taxonomy" id="226011"/>
    <lineage>
        <taxon>Bacteria</taxon>
        <taxon>Pseudomonadati</taxon>
        <taxon>Pseudomonadota</taxon>
        <taxon>Gammaproteobacteria</taxon>
        <taxon>Alteromonadales</taxon>
        <taxon>Alteromonadaceae</taxon>
        <taxon>Fluctibacter</taxon>
    </lineage>
</organism>
<gene>
    <name evidence="1" type="ORF">LJ739_08665</name>
</gene>
<dbReference type="RefSeq" id="WP_229159279.1">
    <property type="nucleotide sequence ID" value="NZ_JAJEWP010000001.1"/>
</dbReference>
<dbReference type="Proteomes" id="UP001520878">
    <property type="component" value="Unassembled WGS sequence"/>
</dbReference>
<accession>A0ABS8G6Y2</accession>
<name>A0ABS8G6Y2_9ALTE</name>
<sequence length="393" mass="44661">MKMGENNKVVKPVAKMLAPGWTRPNSRSTAVLLSTEPHVLRALFLGLSVLVLLCSSMANAAIRPGDPPRPLFRSDDIIDIDLLIPDLRTLIRLAPKSVEPRAMQLRYRYEGETYLLNGNVQARGNARRDPSVCSFPPLRLIFEQKLRKVPLFTGHKKIKLVTHCQRKARFEQLMLREYTAYKMMNEISPVSLRVRLVRINYYKGRQTSPSMTRLGFFIEDIDDLAKRHGLREYDTGAIKATTLEKETATLFALFQYLIANLDYSPNLPKIGNTCCHNVKLLLPYSLTEAKTNSVVPVAYDFDYSGFVDAPYAINHGDIPISSRLFRGVCAYNDTVNQYRERLLTLEERLFEVIAAVPETTDKNRETMRAFLTKSLTLLASPTFLEQTAIHCIS</sequence>
<comment type="caution">
    <text evidence="1">The sequence shown here is derived from an EMBL/GenBank/DDBJ whole genome shotgun (WGS) entry which is preliminary data.</text>
</comment>
<reference evidence="1 2" key="1">
    <citation type="submission" date="2021-10" db="EMBL/GenBank/DDBJ databases">
        <title>Draft genome of Aestuariibacter halophilus JC2043.</title>
        <authorList>
            <person name="Emsley S.A."/>
            <person name="Pfannmuller K.M."/>
            <person name="Ushijima B."/>
            <person name="Saw J.H."/>
            <person name="Videau P."/>
        </authorList>
    </citation>
    <scope>NUCLEOTIDE SEQUENCE [LARGE SCALE GENOMIC DNA]</scope>
    <source>
        <strain evidence="1 2">JC2043</strain>
    </source>
</reference>
<evidence type="ECO:0000313" key="1">
    <source>
        <dbReference type="EMBL" id="MCC2616310.1"/>
    </source>
</evidence>
<evidence type="ECO:0000313" key="2">
    <source>
        <dbReference type="Proteomes" id="UP001520878"/>
    </source>
</evidence>
<dbReference type="EMBL" id="JAJEWP010000001">
    <property type="protein sequence ID" value="MCC2616310.1"/>
    <property type="molecule type" value="Genomic_DNA"/>
</dbReference>
<protein>
    <submittedName>
        <fullName evidence="1">Uncharacterized protein</fullName>
    </submittedName>
</protein>